<organism evidence="6 7">
    <name type="scientific">Streptomyces viridosporus (strain ATCC 14672 / DSM 40746 / JCM 4963 / KCTC 9882 / NRRL B-12104 / FH 1290)</name>
    <name type="common">Streptomyces ghanaensis</name>
    <dbReference type="NCBI Taxonomy" id="566461"/>
    <lineage>
        <taxon>Bacteria</taxon>
        <taxon>Bacillati</taxon>
        <taxon>Actinomycetota</taxon>
        <taxon>Actinomycetes</taxon>
        <taxon>Kitasatosporales</taxon>
        <taxon>Streptomycetaceae</taxon>
        <taxon>Streptomyces</taxon>
    </lineage>
</organism>
<keyword evidence="1" id="KW-0813">Transport</keyword>
<dbReference type="InterPro" id="IPR017871">
    <property type="entry name" value="ABC_transporter-like_CS"/>
</dbReference>
<evidence type="ECO:0000256" key="3">
    <source>
        <dbReference type="ARBA" id="ARBA00022840"/>
    </source>
</evidence>
<evidence type="ECO:0000313" key="6">
    <source>
        <dbReference type="EMBL" id="EFE66594.2"/>
    </source>
</evidence>
<feature type="domain" description="ABC transporter" evidence="5">
    <location>
        <begin position="34"/>
        <end position="263"/>
    </location>
</feature>
<dbReference type="InterPro" id="IPR050166">
    <property type="entry name" value="ABC_transporter_ATP-bind"/>
</dbReference>
<dbReference type="PANTHER" id="PTHR42788:SF13">
    <property type="entry name" value="ALIPHATIC SULFONATES IMPORT ATP-BINDING PROTEIN SSUB"/>
    <property type="match status" value="1"/>
</dbReference>
<dbReference type="Pfam" id="PF00005">
    <property type="entry name" value="ABC_tran"/>
    <property type="match status" value="1"/>
</dbReference>
<feature type="region of interest" description="Disordered" evidence="4">
    <location>
        <begin position="1"/>
        <end position="32"/>
    </location>
</feature>
<evidence type="ECO:0000256" key="1">
    <source>
        <dbReference type="ARBA" id="ARBA00022448"/>
    </source>
</evidence>
<reference evidence="7" key="1">
    <citation type="submission" date="2008-12" db="EMBL/GenBank/DDBJ databases">
        <title>Annotation of Streptomyces ghanaensis ATCC 14672.</title>
        <authorList>
            <consortium name="The Broad Institute Genome Sequencing Platform"/>
            <consortium name="Broad Institute Microbial Sequencing Center"/>
            <person name="Fischbach M."/>
            <person name="Ward D."/>
            <person name="Young S."/>
            <person name="Kodira C.D."/>
            <person name="Zeng Q."/>
            <person name="Koehrsen M."/>
            <person name="Godfrey P."/>
            <person name="Alvarado L."/>
            <person name="Berlin A.M."/>
            <person name="Borenstein D."/>
            <person name="Chen Z."/>
            <person name="Engels R."/>
            <person name="Freedman E."/>
            <person name="Gellesch M."/>
            <person name="Goldberg J."/>
            <person name="Griggs A."/>
            <person name="Gujja S."/>
            <person name="Heiman D.I."/>
            <person name="Hepburn T.A."/>
            <person name="Howarth C."/>
            <person name="Jen D."/>
            <person name="Larson L."/>
            <person name="Lewis B."/>
            <person name="Mehta T."/>
            <person name="Park D."/>
            <person name="Pearson M."/>
            <person name="Roberts A."/>
            <person name="Saif S."/>
            <person name="Shea T.D."/>
            <person name="Shenoy N."/>
            <person name="Sisk P."/>
            <person name="Stolte C."/>
            <person name="Sykes S.N."/>
            <person name="Walk T."/>
            <person name="White J."/>
            <person name="Yandava C."/>
            <person name="Straight P."/>
            <person name="Clardy J."/>
            <person name="Hung D."/>
            <person name="Kolter R."/>
            <person name="Mekalanos J."/>
            <person name="Walker S."/>
            <person name="Walsh C.T."/>
            <person name="Wieland B.L.C."/>
            <person name="Ilzarbe M."/>
            <person name="Galagan J."/>
            <person name="Nusbaum C."/>
            <person name="Birren B."/>
        </authorList>
    </citation>
    <scope>NUCLEOTIDE SEQUENCE [LARGE SCALE GENOMIC DNA]</scope>
    <source>
        <strain evidence="7">ATCC 14672 / DSM 40746 / JCM 4963 / KCTC 9882 / NRRL B-12104 / FH 1290</strain>
    </source>
</reference>
<keyword evidence="3" id="KW-0067">ATP-binding</keyword>
<dbReference type="SMART" id="SM00382">
    <property type="entry name" value="AAA"/>
    <property type="match status" value="1"/>
</dbReference>
<dbReference type="EMBL" id="DS999641">
    <property type="protein sequence ID" value="EFE66594.2"/>
    <property type="molecule type" value="Genomic_DNA"/>
</dbReference>
<protein>
    <recommendedName>
        <fullName evidence="5">ABC transporter domain-containing protein</fullName>
    </recommendedName>
</protein>
<sequence>MAPRLHQAEGGPAMKTQTTLSKDEPDGGASGPIMRVRGLGHSYGEREVLKGLDFEVGRGELMCVVGPSGVGKTTLLECLTGLRRPSEGEVLFDGERIEAPPRGLAIVFQDYSRSLMPWLSVLDNVVLPLRSAGVAKDERERTAREALAEVGLSDFTGHYPWQLSGGMQQRVAIARALAYRPAVVVMDEPFASVDAQTRADLEDLLLRVREHLGITVLLVTHDIDEAVYLSDRVLALGGKPAGIRSLLTVDLPAPREQVATKSLPRFAELRSQVYRLIRDV</sequence>
<dbReference type="GO" id="GO:0016887">
    <property type="term" value="F:ATP hydrolysis activity"/>
    <property type="evidence" value="ECO:0007669"/>
    <property type="project" value="InterPro"/>
</dbReference>
<dbReference type="eggNOG" id="COG1116">
    <property type="taxonomic scope" value="Bacteria"/>
</dbReference>
<dbReference type="Proteomes" id="UP000003824">
    <property type="component" value="Unassembled WGS sequence"/>
</dbReference>
<dbReference type="PROSITE" id="PS00211">
    <property type="entry name" value="ABC_TRANSPORTER_1"/>
    <property type="match status" value="1"/>
</dbReference>
<keyword evidence="2" id="KW-0547">Nucleotide-binding</keyword>
<dbReference type="GO" id="GO:0005524">
    <property type="term" value="F:ATP binding"/>
    <property type="evidence" value="ECO:0007669"/>
    <property type="project" value="UniProtKB-KW"/>
</dbReference>
<proteinExistence type="predicted"/>
<dbReference type="AlphaFoldDB" id="D5ZRT1"/>
<dbReference type="SUPFAM" id="SSF52540">
    <property type="entry name" value="P-loop containing nucleoside triphosphate hydrolases"/>
    <property type="match status" value="1"/>
</dbReference>
<evidence type="ECO:0000259" key="5">
    <source>
        <dbReference type="PROSITE" id="PS50893"/>
    </source>
</evidence>
<dbReference type="InterPro" id="IPR027417">
    <property type="entry name" value="P-loop_NTPase"/>
</dbReference>
<accession>D5ZRT1</accession>
<dbReference type="PROSITE" id="PS50893">
    <property type="entry name" value="ABC_TRANSPORTER_2"/>
    <property type="match status" value="1"/>
</dbReference>
<name>D5ZRT1_STRV1</name>
<dbReference type="InterPro" id="IPR003593">
    <property type="entry name" value="AAA+_ATPase"/>
</dbReference>
<evidence type="ECO:0000313" key="7">
    <source>
        <dbReference type="Proteomes" id="UP000003824"/>
    </source>
</evidence>
<evidence type="ECO:0000256" key="4">
    <source>
        <dbReference type="SAM" id="MobiDB-lite"/>
    </source>
</evidence>
<dbReference type="InterPro" id="IPR003439">
    <property type="entry name" value="ABC_transporter-like_ATP-bd"/>
</dbReference>
<gene>
    <name evidence="6" type="ORF">SSFG_01843</name>
</gene>
<dbReference type="Gene3D" id="3.40.50.300">
    <property type="entry name" value="P-loop containing nucleotide triphosphate hydrolases"/>
    <property type="match status" value="1"/>
</dbReference>
<evidence type="ECO:0000256" key="2">
    <source>
        <dbReference type="ARBA" id="ARBA00022741"/>
    </source>
</evidence>
<dbReference type="PANTHER" id="PTHR42788">
    <property type="entry name" value="TAURINE IMPORT ATP-BINDING PROTEIN-RELATED"/>
    <property type="match status" value="1"/>
</dbReference>
<dbReference type="CDD" id="cd03293">
    <property type="entry name" value="ABC_NrtD_SsuB_transporters"/>
    <property type="match status" value="1"/>
</dbReference>